<evidence type="ECO:0000313" key="2">
    <source>
        <dbReference type="Proteomes" id="UP000196118"/>
    </source>
</evidence>
<reference evidence="1 2" key="1">
    <citation type="submission" date="2017-05" db="EMBL/GenBank/DDBJ databases">
        <title>Genome sequence of Pediococcus pentosaceus strain SRCM100892.</title>
        <authorList>
            <person name="Cho S.H."/>
        </authorList>
    </citation>
    <scope>NUCLEOTIDE SEQUENCE [LARGE SCALE GENOMIC DNA]</scope>
    <source>
        <strain evidence="1 2">SRCM100892</strain>
    </source>
</reference>
<protein>
    <submittedName>
        <fullName evidence="1">Uncharacterized protein</fullName>
    </submittedName>
</protein>
<dbReference type="RefSeq" id="WP_094104328.1">
    <property type="nucleotide sequence ID" value="NZ_CP085178.1"/>
</dbReference>
<dbReference type="Proteomes" id="UP000196118">
    <property type="component" value="Chromosome"/>
</dbReference>
<accession>A0A1Y0VM06</accession>
<dbReference type="AlphaFoldDB" id="A0A1Y0VM06"/>
<proteinExistence type="predicted"/>
<organism evidence="1 2">
    <name type="scientific">Pediococcus pentosaceus</name>
    <dbReference type="NCBI Taxonomy" id="1255"/>
    <lineage>
        <taxon>Bacteria</taxon>
        <taxon>Bacillati</taxon>
        <taxon>Bacillota</taxon>
        <taxon>Bacilli</taxon>
        <taxon>Lactobacillales</taxon>
        <taxon>Lactobacillaceae</taxon>
        <taxon>Pediococcus</taxon>
    </lineage>
</organism>
<gene>
    <name evidence="1" type="ORF">S100892_00610</name>
</gene>
<dbReference type="EMBL" id="CP021474">
    <property type="protein sequence ID" value="ARW19205.1"/>
    <property type="molecule type" value="Genomic_DNA"/>
</dbReference>
<sequence length="141" mass="15983">MTQENEFEDVEMTLGEPEFNAMLMQMTHEVNASNASEYNFMGNTTQEVGENVWAVPAYLSDELSDEYALFFLYTEIDTGDWVLAFSEADLGEGQFNLGTPMTTGEGLNKLFEQDPDRAKMVLSFVNDMEKAGEGMWRMVEQ</sequence>
<name>A0A1Y0VM06_PEDPE</name>
<evidence type="ECO:0000313" key="1">
    <source>
        <dbReference type="EMBL" id="ARW19205.1"/>
    </source>
</evidence>